<dbReference type="EMBL" id="JACXZA010000007">
    <property type="protein sequence ID" value="MBD3921907.1"/>
    <property type="molecule type" value="Genomic_DNA"/>
</dbReference>
<name>A0ABR8N3C6_9BACL</name>
<proteinExistence type="predicted"/>
<dbReference type="PROSITE" id="PS51257">
    <property type="entry name" value="PROKAR_LIPOPROTEIN"/>
    <property type="match status" value="1"/>
</dbReference>
<reference evidence="2 3" key="1">
    <citation type="submission" date="2020-09" db="EMBL/GenBank/DDBJ databases">
        <title>Paenibacillus sp. strain PR3 16S rRNA gene Genome sequencing and assembly.</title>
        <authorList>
            <person name="Kim J."/>
        </authorList>
    </citation>
    <scope>NUCLEOTIDE SEQUENCE [LARGE SCALE GENOMIC DNA]</scope>
    <source>
        <strain evidence="2 3">PR3</strain>
    </source>
</reference>
<accession>A0ABR8N3C6</accession>
<evidence type="ECO:0000313" key="2">
    <source>
        <dbReference type="EMBL" id="MBD3921907.1"/>
    </source>
</evidence>
<feature type="signal peptide" evidence="1">
    <location>
        <begin position="1"/>
        <end position="22"/>
    </location>
</feature>
<organism evidence="2 3">
    <name type="scientific">Paenibacillus terricola</name>
    <dbReference type="NCBI Taxonomy" id="2763503"/>
    <lineage>
        <taxon>Bacteria</taxon>
        <taxon>Bacillati</taxon>
        <taxon>Bacillota</taxon>
        <taxon>Bacilli</taxon>
        <taxon>Bacillales</taxon>
        <taxon>Paenibacillaceae</taxon>
        <taxon>Paenibacillus</taxon>
    </lineage>
</organism>
<comment type="caution">
    <text evidence="2">The sequence shown here is derived from an EMBL/GenBank/DDBJ whole genome shotgun (WGS) entry which is preliminary data.</text>
</comment>
<keyword evidence="1" id="KW-0732">Signal</keyword>
<feature type="chain" id="PRO_5046383649" description="Lipoprotein" evidence="1">
    <location>
        <begin position="23"/>
        <end position="138"/>
    </location>
</feature>
<evidence type="ECO:0008006" key="4">
    <source>
        <dbReference type="Google" id="ProtNLM"/>
    </source>
</evidence>
<keyword evidence="3" id="KW-1185">Reference proteome</keyword>
<protein>
    <recommendedName>
        <fullName evidence="4">Lipoprotein</fullName>
    </recommendedName>
</protein>
<dbReference type="Proteomes" id="UP000609346">
    <property type="component" value="Unassembled WGS sequence"/>
</dbReference>
<evidence type="ECO:0000256" key="1">
    <source>
        <dbReference type="SAM" id="SignalP"/>
    </source>
</evidence>
<gene>
    <name evidence="2" type="ORF">H8B09_24310</name>
</gene>
<sequence>MRNAIILFMLFALTACSSPSSKEPLTLEQVITAFENEKLQLQAADANPMNIVQQGINGVQPSFYSLNNNDTLYLFIFKSEADRKQGREDFYNRPVDFAAHSTYEINNALVLWFYGEDAEANTDGRIRTTLSHLGTVQQ</sequence>
<evidence type="ECO:0000313" key="3">
    <source>
        <dbReference type="Proteomes" id="UP000609346"/>
    </source>
</evidence>
<dbReference type="RefSeq" id="WP_191206209.1">
    <property type="nucleotide sequence ID" value="NZ_JACXZA010000007.1"/>
</dbReference>